<name>A0ABY4CCN4_9BACT</name>
<evidence type="ECO:0000313" key="4">
    <source>
        <dbReference type="Proteomes" id="UP000830116"/>
    </source>
</evidence>
<keyword evidence="4" id="KW-1185">Reference proteome</keyword>
<evidence type="ECO:0000256" key="1">
    <source>
        <dbReference type="SAM" id="MobiDB-lite"/>
    </source>
</evidence>
<dbReference type="EMBL" id="CP093442">
    <property type="protein sequence ID" value="UOF02204.1"/>
    <property type="molecule type" value="Genomic_DNA"/>
</dbReference>
<organism evidence="3 4">
    <name type="scientific">Bdellovibrio reynosensis</name>
    <dbReference type="NCBI Taxonomy" id="2835041"/>
    <lineage>
        <taxon>Bacteria</taxon>
        <taxon>Pseudomonadati</taxon>
        <taxon>Bdellovibrionota</taxon>
        <taxon>Bdellovibrionia</taxon>
        <taxon>Bdellovibrionales</taxon>
        <taxon>Pseudobdellovibrionaceae</taxon>
        <taxon>Bdellovibrio</taxon>
    </lineage>
</organism>
<dbReference type="Proteomes" id="UP000830116">
    <property type="component" value="Chromosome"/>
</dbReference>
<sequence length="324" mass="35709">MCRKNRLVKVLLLLSPLLLAFTGEPTPPKYPAIQEWQGPAWVTGKDGIRHPVKKKLILREKALLETGLNSLVKVALDEKRSVILLSQSVLSLPVISWESGEAPVLLLKSGSLNWLQKLEDKGRYNIALRSDLFEFIAPPGDFIYTIDPKNAYAEVKVLNGSIEFSALNFEESVKVQAGQQSGFQGVLESGEIAYDVLLQGKKIPKGKLLPVKTLESSQADQTAVAERKRQDKLAKQKSNSSDLSKARSAGMICQSPLGKFNQCAWICLNNPSKEKKKCLLANKEVSCVRKRCNANGDWAEEMALDAEKASTICKAQPVVAPCDY</sequence>
<keyword evidence="2" id="KW-0732">Signal</keyword>
<evidence type="ECO:0000256" key="2">
    <source>
        <dbReference type="SAM" id="SignalP"/>
    </source>
</evidence>
<feature type="region of interest" description="Disordered" evidence="1">
    <location>
        <begin position="220"/>
        <end position="242"/>
    </location>
</feature>
<evidence type="ECO:0008006" key="5">
    <source>
        <dbReference type="Google" id="ProtNLM"/>
    </source>
</evidence>
<proteinExistence type="predicted"/>
<evidence type="ECO:0000313" key="3">
    <source>
        <dbReference type="EMBL" id="UOF02204.1"/>
    </source>
</evidence>
<feature type="compositionally biased region" description="Basic and acidic residues" evidence="1">
    <location>
        <begin position="225"/>
        <end position="234"/>
    </location>
</feature>
<dbReference type="RefSeq" id="WP_243539102.1">
    <property type="nucleotide sequence ID" value="NZ_CP093442.1"/>
</dbReference>
<gene>
    <name evidence="3" type="ORF">MNR06_04480</name>
</gene>
<accession>A0ABY4CCN4</accession>
<protein>
    <recommendedName>
        <fullName evidence="5">FecR protein domain-containing protein</fullName>
    </recommendedName>
</protein>
<reference evidence="3" key="1">
    <citation type="submission" date="2022-03" db="EMBL/GenBank/DDBJ databases">
        <title>Genome Identification and Characterization of new species Bdellovibrio reynosense LBG001 sp. nov. from a Mexico soil sample.</title>
        <authorList>
            <person name="Camilli A."/>
            <person name="Ajao Y."/>
            <person name="Guo X."/>
        </authorList>
    </citation>
    <scope>NUCLEOTIDE SEQUENCE</scope>
    <source>
        <strain evidence="3">LBG001</strain>
    </source>
</reference>
<feature type="chain" id="PRO_5045425181" description="FecR protein domain-containing protein" evidence="2">
    <location>
        <begin position="21"/>
        <end position="324"/>
    </location>
</feature>
<feature type="signal peptide" evidence="2">
    <location>
        <begin position="1"/>
        <end position="20"/>
    </location>
</feature>